<evidence type="ECO:0000313" key="5">
    <source>
        <dbReference type="Proteomes" id="UP000287352"/>
    </source>
</evidence>
<gene>
    <name evidence="4" type="ORF">KTT_45910</name>
</gene>
<dbReference type="AlphaFoldDB" id="A0A402A6H5"/>
<dbReference type="PANTHER" id="PTHR43877">
    <property type="entry name" value="AMINOALKYLPHOSPHONATE N-ACETYLTRANSFERASE-RELATED-RELATED"/>
    <property type="match status" value="1"/>
</dbReference>
<proteinExistence type="predicted"/>
<dbReference type="Proteomes" id="UP000287352">
    <property type="component" value="Unassembled WGS sequence"/>
</dbReference>
<dbReference type="OrthoDB" id="2861902at2"/>
<dbReference type="PROSITE" id="PS51186">
    <property type="entry name" value="GNAT"/>
    <property type="match status" value="2"/>
</dbReference>
<feature type="domain" description="N-acetyltransferase" evidence="3">
    <location>
        <begin position="6"/>
        <end position="170"/>
    </location>
</feature>
<accession>A0A402A6H5</accession>
<evidence type="ECO:0000259" key="3">
    <source>
        <dbReference type="PROSITE" id="PS51186"/>
    </source>
</evidence>
<feature type="domain" description="N-acetyltransferase" evidence="3">
    <location>
        <begin position="179"/>
        <end position="325"/>
    </location>
</feature>
<dbReference type="InterPro" id="IPR000182">
    <property type="entry name" value="GNAT_dom"/>
</dbReference>
<keyword evidence="5" id="KW-1185">Reference proteome</keyword>
<name>A0A402A6H5_9CHLR</name>
<dbReference type="CDD" id="cd04301">
    <property type="entry name" value="NAT_SF"/>
    <property type="match status" value="1"/>
</dbReference>
<evidence type="ECO:0000256" key="1">
    <source>
        <dbReference type="ARBA" id="ARBA00022679"/>
    </source>
</evidence>
<dbReference type="RefSeq" id="WP_126582271.1">
    <property type="nucleotide sequence ID" value="NZ_BIFR01000002.1"/>
</dbReference>
<keyword evidence="2" id="KW-0012">Acyltransferase</keyword>
<dbReference type="Pfam" id="PF00583">
    <property type="entry name" value="Acetyltransf_1"/>
    <property type="match status" value="2"/>
</dbReference>
<protein>
    <recommendedName>
        <fullName evidence="3">N-acetyltransferase domain-containing protein</fullName>
    </recommendedName>
</protein>
<keyword evidence="1" id="KW-0808">Transferase</keyword>
<dbReference type="Gene3D" id="3.40.630.30">
    <property type="match status" value="2"/>
</dbReference>
<evidence type="ECO:0000313" key="4">
    <source>
        <dbReference type="EMBL" id="GCE14732.1"/>
    </source>
</evidence>
<comment type="caution">
    <text evidence="4">The sequence shown here is derived from an EMBL/GenBank/DDBJ whole genome shotgun (WGS) entry which is preliminary data.</text>
</comment>
<organism evidence="4 5">
    <name type="scientific">Tengunoibacter tsumagoiensis</name>
    <dbReference type="NCBI Taxonomy" id="2014871"/>
    <lineage>
        <taxon>Bacteria</taxon>
        <taxon>Bacillati</taxon>
        <taxon>Chloroflexota</taxon>
        <taxon>Ktedonobacteria</taxon>
        <taxon>Ktedonobacterales</taxon>
        <taxon>Dictyobacteraceae</taxon>
        <taxon>Tengunoibacter</taxon>
    </lineage>
</organism>
<dbReference type="SUPFAM" id="SSF55729">
    <property type="entry name" value="Acyl-CoA N-acyltransferases (Nat)"/>
    <property type="match status" value="2"/>
</dbReference>
<dbReference type="InterPro" id="IPR016181">
    <property type="entry name" value="Acyl_CoA_acyltransferase"/>
</dbReference>
<sequence>MKKQEIDIQAYSSQHDVAAVAALWQELLGQTWPLNQYRLELVLAGSQPQHFVARSESGRVLGFVATFRRQREGETIGHIGALLVASDQQRRGLGSQLHATALAYLYGTGVTAVQLGSITPRFWCGVPENLPTATAFFRKQGWALGEAEHGDGVVYDLVQDLSTYEIPPRIVQRMQQERITLETCTDANVADVLAFEGHHFPHWLPAYQEAVAMGDRQDLLAARDEQGQVIGTLLLYAPNSHSHRTELIWQGLLGEDAGAMGSVGVAESERGRGIGIALVAYGSAIQRARGVRNCLIDWVELTDFYAKDGYTRWRKYATSWRVLPK</sequence>
<evidence type="ECO:0000256" key="2">
    <source>
        <dbReference type="ARBA" id="ARBA00023315"/>
    </source>
</evidence>
<reference evidence="5" key="1">
    <citation type="submission" date="2018-12" db="EMBL/GenBank/DDBJ databases">
        <title>Tengunoibacter tsumagoiensis gen. nov., sp. nov., Dictyobacter kobayashii sp. nov., D. alpinus sp. nov., and D. joshuensis sp. nov. and description of Dictyobacteraceae fam. nov. within the order Ktedonobacterales isolated from Tengu-no-mugimeshi.</title>
        <authorList>
            <person name="Wang C.M."/>
            <person name="Zheng Y."/>
            <person name="Sakai Y."/>
            <person name="Toyoda A."/>
            <person name="Minakuchi Y."/>
            <person name="Abe K."/>
            <person name="Yokota A."/>
            <person name="Yabe S."/>
        </authorList>
    </citation>
    <scope>NUCLEOTIDE SEQUENCE [LARGE SCALE GENOMIC DNA]</scope>
    <source>
        <strain evidence="5">Uno3</strain>
    </source>
</reference>
<dbReference type="InterPro" id="IPR050832">
    <property type="entry name" value="Bact_Acetyltransf"/>
</dbReference>
<dbReference type="GO" id="GO:0016747">
    <property type="term" value="F:acyltransferase activity, transferring groups other than amino-acyl groups"/>
    <property type="evidence" value="ECO:0007669"/>
    <property type="project" value="InterPro"/>
</dbReference>
<dbReference type="EMBL" id="BIFR01000002">
    <property type="protein sequence ID" value="GCE14732.1"/>
    <property type="molecule type" value="Genomic_DNA"/>
</dbReference>